<dbReference type="GO" id="GO:0009055">
    <property type="term" value="F:electron transfer activity"/>
    <property type="evidence" value="ECO:0007669"/>
    <property type="project" value="InterPro"/>
</dbReference>
<keyword evidence="16" id="KW-1185">Reference proteome</keyword>
<dbReference type="GO" id="GO:0051539">
    <property type="term" value="F:4 iron, 4 sulfur cluster binding"/>
    <property type="evidence" value="ECO:0007669"/>
    <property type="project" value="UniProtKB-KW"/>
</dbReference>
<dbReference type="GO" id="GO:0022904">
    <property type="term" value="P:respiratory electron transport chain"/>
    <property type="evidence" value="ECO:0007669"/>
    <property type="project" value="TreeGrafter"/>
</dbReference>
<dbReference type="GO" id="GO:0046872">
    <property type="term" value="F:metal ion binding"/>
    <property type="evidence" value="ECO:0007669"/>
    <property type="project" value="UniProtKB-KW"/>
</dbReference>
<dbReference type="InterPro" id="IPR009051">
    <property type="entry name" value="Helical_ferredxn"/>
</dbReference>
<gene>
    <name evidence="15" type="primary">sdhB</name>
    <name evidence="15" type="ORF">GlitD10_2664</name>
</gene>
<dbReference type="PANTHER" id="PTHR11921">
    <property type="entry name" value="SUCCINATE DEHYDROGENASE IRON-SULFUR PROTEIN"/>
    <property type="match status" value="1"/>
</dbReference>
<dbReference type="GO" id="GO:0006099">
    <property type="term" value="P:tricarboxylic acid cycle"/>
    <property type="evidence" value="ECO:0007669"/>
    <property type="project" value="UniProtKB-KW"/>
</dbReference>
<dbReference type="GO" id="GO:0051537">
    <property type="term" value="F:2 iron, 2 sulfur cluster binding"/>
    <property type="evidence" value="ECO:0007669"/>
    <property type="project" value="UniProtKB-KW"/>
</dbReference>
<dbReference type="PROSITE" id="PS00197">
    <property type="entry name" value="2FE2S_FER_1"/>
    <property type="match status" value="1"/>
</dbReference>
<dbReference type="Pfam" id="PF13085">
    <property type="entry name" value="Fer2_3"/>
    <property type="match status" value="1"/>
</dbReference>
<dbReference type="SUPFAM" id="SSF46548">
    <property type="entry name" value="alpha-helical ferredoxin"/>
    <property type="match status" value="1"/>
</dbReference>
<dbReference type="GO" id="GO:0008177">
    <property type="term" value="F:succinate dehydrogenase (quinone) activity"/>
    <property type="evidence" value="ECO:0007669"/>
    <property type="project" value="UniProtKB-EC"/>
</dbReference>
<evidence type="ECO:0000256" key="13">
    <source>
        <dbReference type="ARBA" id="ARBA00034078"/>
    </source>
</evidence>
<dbReference type="Pfam" id="PF13237">
    <property type="entry name" value="Fer4_10"/>
    <property type="match status" value="1"/>
</dbReference>
<name>A0A1J0AGE1_9CYAN</name>
<evidence type="ECO:0000256" key="7">
    <source>
        <dbReference type="ARBA" id="ARBA00022714"/>
    </source>
</evidence>
<evidence type="ECO:0000256" key="6">
    <source>
        <dbReference type="ARBA" id="ARBA00022532"/>
    </source>
</evidence>
<dbReference type="RefSeq" id="WP_071455361.1">
    <property type="nucleotide sequence ID" value="NZ_CP017675.1"/>
</dbReference>
<keyword evidence="6" id="KW-0816">Tricarboxylic acid cycle</keyword>
<evidence type="ECO:0000256" key="9">
    <source>
        <dbReference type="ARBA" id="ARBA00023002"/>
    </source>
</evidence>
<dbReference type="AlphaFoldDB" id="A0A1J0AGE1"/>
<dbReference type="SUPFAM" id="SSF54292">
    <property type="entry name" value="2Fe-2S ferredoxin-like"/>
    <property type="match status" value="1"/>
</dbReference>
<evidence type="ECO:0000256" key="12">
    <source>
        <dbReference type="ARBA" id="ARBA00023291"/>
    </source>
</evidence>
<dbReference type="EMBL" id="CP017675">
    <property type="protein sequence ID" value="APB35006.1"/>
    <property type="molecule type" value="Genomic_DNA"/>
</dbReference>
<evidence type="ECO:0000256" key="10">
    <source>
        <dbReference type="ARBA" id="ARBA00023004"/>
    </source>
</evidence>
<dbReference type="InterPro" id="IPR017900">
    <property type="entry name" value="4Fe4S_Fe_S_CS"/>
</dbReference>
<feature type="domain" description="4Fe-4S ferredoxin-type" evidence="14">
    <location>
        <begin position="148"/>
        <end position="177"/>
    </location>
</feature>
<evidence type="ECO:0000256" key="5">
    <source>
        <dbReference type="ARBA" id="ARBA00022485"/>
    </source>
</evidence>
<dbReference type="KEGG" id="glt:GlitD10_2664"/>
<dbReference type="PANTHER" id="PTHR11921:SF41">
    <property type="entry name" value="SUCCINATE DEHYDROGENASE"/>
    <property type="match status" value="1"/>
</dbReference>
<dbReference type="NCBIfam" id="NF005746">
    <property type="entry name" value="PRK07570.1"/>
    <property type="match status" value="1"/>
</dbReference>
<comment type="cofactor">
    <cofactor evidence="1">
        <name>[3Fe-4S] cluster</name>
        <dbReference type="ChEBI" id="CHEBI:21137"/>
    </cofactor>
</comment>
<evidence type="ECO:0000256" key="1">
    <source>
        <dbReference type="ARBA" id="ARBA00001927"/>
    </source>
</evidence>
<comment type="similarity">
    <text evidence="3">Belongs to the succinate dehydrogenase/fumarate reductase iron-sulfur protein family.</text>
</comment>
<dbReference type="EC" id="1.3.5.1" evidence="4"/>
<dbReference type="STRING" id="1188229.GlitD10_2664"/>
<dbReference type="PROSITE" id="PS00198">
    <property type="entry name" value="4FE4S_FER_1"/>
    <property type="match status" value="1"/>
</dbReference>
<dbReference type="InterPro" id="IPR006058">
    <property type="entry name" value="2Fe2S_fd_BS"/>
</dbReference>
<evidence type="ECO:0000313" key="15">
    <source>
        <dbReference type="EMBL" id="APB35006.1"/>
    </source>
</evidence>
<reference evidence="15 16" key="1">
    <citation type="submission" date="2016-10" db="EMBL/GenBank/DDBJ databases">
        <title>Description of Gloeomargarita lithophora gen. nov., sp. nov., a thylakoid-bearing basal-branching cyanobacterium with intracellular carbonates, and proposal for Gloeomargaritales ord. nov.</title>
        <authorList>
            <person name="Moreira D."/>
            <person name="Tavera R."/>
            <person name="Benzerara K."/>
            <person name="Skouri-Panet F."/>
            <person name="Couradeau E."/>
            <person name="Gerard E."/>
            <person name="Loussert C."/>
            <person name="Novelo E."/>
            <person name="Zivanovic Y."/>
            <person name="Lopez-Garcia P."/>
        </authorList>
    </citation>
    <scope>NUCLEOTIDE SEQUENCE [LARGE SCALE GENOMIC DNA]</scope>
    <source>
        <strain evidence="15 16">D10</strain>
    </source>
</reference>
<dbReference type="InterPro" id="IPR025192">
    <property type="entry name" value="Succ_DH/fum_Rdtase_N"/>
</dbReference>
<keyword evidence="7" id="KW-0001">2Fe-2S</keyword>
<dbReference type="GO" id="GO:0051538">
    <property type="term" value="F:3 iron, 4 sulfur cluster binding"/>
    <property type="evidence" value="ECO:0007669"/>
    <property type="project" value="UniProtKB-KW"/>
</dbReference>
<sequence length="243" mass="25989">MLDLILKIWRQSHPEQPGQFVTYPMSGVAPAWSLLEVLDQLNETLMQSGQAPVAFDSDCREGICGSCGLLVDGMPHGQAGVTTCQVYMRRFHTGQTLTLEPFPGFPVLRDLVVDRRALDRIMAQGGYISVNGGSAPEANSIPIAAETAAQAFNAATCIGCGACVAACPNGAAALFVGAKITHLSLLPQGQPEAGRRVQAMVAQMDAEGLGHCSNHGECAAVCPQTIPLTVIARLRRQYWRAWW</sequence>
<comment type="cofactor">
    <cofactor evidence="13">
        <name>[2Fe-2S] cluster</name>
        <dbReference type="ChEBI" id="CHEBI:190135"/>
    </cofactor>
</comment>
<keyword evidence="10" id="KW-0408">Iron</keyword>
<evidence type="ECO:0000256" key="11">
    <source>
        <dbReference type="ARBA" id="ARBA00023014"/>
    </source>
</evidence>
<evidence type="ECO:0000256" key="3">
    <source>
        <dbReference type="ARBA" id="ARBA00009433"/>
    </source>
</evidence>
<accession>A0A1J0AGE1</accession>
<keyword evidence="12" id="KW-0003">3Fe-4S</keyword>
<dbReference type="Proteomes" id="UP000180235">
    <property type="component" value="Chromosome"/>
</dbReference>
<dbReference type="NCBIfam" id="TIGR00384">
    <property type="entry name" value="dhsB"/>
    <property type="match status" value="1"/>
</dbReference>
<dbReference type="OrthoDB" id="9804391at2"/>
<protein>
    <recommendedName>
        <fullName evidence="4">succinate dehydrogenase</fullName>
        <ecNumber evidence="4">1.3.5.1</ecNumber>
    </recommendedName>
</protein>
<keyword evidence="5" id="KW-0004">4Fe-4S</keyword>
<dbReference type="InterPro" id="IPR050573">
    <property type="entry name" value="SDH/FRD_Iron-Sulfur"/>
</dbReference>
<dbReference type="InterPro" id="IPR004489">
    <property type="entry name" value="Succ_DH/fum_Rdtase_Fe-S"/>
</dbReference>
<dbReference type="Gene3D" id="1.10.1060.10">
    <property type="entry name" value="Alpha-helical ferredoxin"/>
    <property type="match status" value="1"/>
</dbReference>
<keyword evidence="8" id="KW-0479">Metal-binding</keyword>
<comment type="cofactor">
    <cofactor evidence="2">
        <name>[4Fe-4S] cluster</name>
        <dbReference type="ChEBI" id="CHEBI:49883"/>
    </cofactor>
</comment>
<dbReference type="InterPro" id="IPR036010">
    <property type="entry name" value="2Fe-2S_ferredoxin-like_sf"/>
</dbReference>
<evidence type="ECO:0000313" key="16">
    <source>
        <dbReference type="Proteomes" id="UP000180235"/>
    </source>
</evidence>
<keyword evidence="11" id="KW-0411">Iron-sulfur</keyword>
<organism evidence="15 16">
    <name type="scientific">Gloeomargarita lithophora Alchichica-D10</name>
    <dbReference type="NCBI Taxonomy" id="1188229"/>
    <lineage>
        <taxon>Bacteria</taxon>
        <taxon>Bacillati</taxon>
        <taxon>Cyanobacteriota</taxon>
        <taxon>Cyanophyceae</taxon>
        <taxon>Gloeomargaritales</taxon>
        <taxon>Gloeomargaritaceae</taxon>
        <taxon>Gloeomargarita</taxon>
    </lineage>
</organism>
<keyword evidence="9" id="KW-0560">Oxidoreductase</keyword>
<evidence type="ECO:0000256" key="2">
    <source>
        <dbReference type="ARBA" id="ARBA00001966"/>
    </source>
</evidence>
<dbReference type="InterPro" id="IPR017896">
    <property type="entry name" value="4Fe4S_Fe-S-bd"/>
</dbReference>
<evidence type="ECO:0000259" key="14">
    <source>
        <dbReference type="PROSITE" id="PS51379"/>
    </source>
</evidence>
<proteinExistence type="inferred from homology"/>
<dbReference type="Gene3D" id="3.10.20.30">
    <property type="match status" value="1"/>
</dbReference>
<evidence type="ECO:0000256" key="8">
    <source>
        <dbReference type="ARBA" id="ARBA00022723"/>
    </source>
</evidence>
<dbReference type="PROSITE" id="PS51379">
    <property type="entry name" value="4FE4S_FER_2"/>
    <property type="match status" value="1"/>
</dbReference>
<evidence type="ECO:0000256" key="4">
    <source>
        <dbReference type="ARBA" id="ARBA00012792"/>
    </source>
</evidence>
<dbReference type="InterPro" id="IPR012675">
    <property type="entry name" value="Beta-grasp_dom_sf"/>
</dbReference>